<dbReference type="InterPro" id="IPR006379">
    <property type="entry name" value="HAD-SF_hydro_IIB"/>
</dbReference>
<proteinExistence type="predicted"/>
<dbReference type="SUPFAM" id="SSF56784">
    <property type="entry name" value="HAD-like"/>
    <property type="match status" value="1"/>
</dbReference>
<dbReference type="PANTHER" id="PTHR10000:SF8">
    <property type="entry name" value="HAD SUPERFAMILY HYDROLASE-LIKE, TYPE 3"/>
    <property type="match status" value="1"/>
</dbReference>
<dbReference type="SFLD" id="SFLDG01140">
    <property type="entry name" value="C2.B:_Phosphomannomutase_and_P"/>
    <property type="match status" value="1"/>
</dbReference>
<organism evidence="1 2">
    <name type="scientific">Sporolactobacillus kofuensis</name>
    <dbReference type="NCBI Taxonomy" id="269672"/>
    <lineage>
        <taxon>Bacteria</taxon>
        <taxon>Bacillati</taxon>
        <taxon>Bacillota</taxon>
        <taxon>Bacilli</taxon>
        <taxon>Bacillales</taxon>
        <taxon>Sporolactobacillaceae</taxon>
        <taxon>Sporolactobacillus</taxon>
    </lineage>
</organism>
<dbReference type="GO" id="GO:0016787">
    <property type="term" value="F:hydrolase activity"/>
    <property type="evidence" value="ECO:0007669"/>
    <property type="project" value="UniProtKB-KW"/>
</dbReference>
<reference evidence="2" key="1">
    <citation type="journal article" date="2019" name="Int. J. Syst. Evol. Microbiol.">
        <title>The Global Catalogue of Microorganisms (GCM) 10K type strain sequencing project: providing services to taxonomists for standard genome sequencing and annotation.</title>
        <authorList>
            <consortium name="The Broad Institute Genomics Platform"/>
            <consortium name="The Broad Institute Genome Sequencing Center for Infectious Disease"/>
            <person name="Wu L."/>
            <person name="Ma J."/>
        </authorList>
    </citation>
    <scope>NUCLEOTIDE SEQUENCE [LARGE SCALE GENOMIC DNA]</scope>
    <source>
        <strain evidence="2">CCUG 42001</strain>
    </source>
</reference>
<dbReference type="Gene3D" id="3.30.1240.10">
    <property type="match status" value="1"/>
</dbReference>
<evidence type="ECO:0000313" key="2">
    <source>
        <dbReference type="Proteomes" id="UP001596267"/>
    </source>
</evidence>
<dbReference type="NCBIfam" id="TIGR01484">
    <property type="entry name" value="HAD-SF-IIB"/>
    <property type="match status" value="1"/>
</dbReference>
<dbReference type="InterPro" id="IPR036412">
    <property type="entry name" value="HAD-like_sf"/>
</dbReference>
<dbReference type="InterPro" id="IPR023214">
    <property type="entry name" value="HAD_sf"/>
</dbReference>
<dbReference type="Pfam" id="PF08282">
    <property type="entry name" value="Hydrolase_3"/>
    <property type="match status" value="1"/>
</dbReference>
<dbReference type="Proteomes" id="UP001596267">
    <property type="component" value="Unassembled WGS sequence"/>
</dbReference>
<dbReference type="PANTHER" id="PTHR10000">
    <property type="entry name" value="PHOSPHOSERINE PHOSPHATASE"/>
    <property type="match status" value="1"/>
</dbReference>
<dbReference type="CDD" id="cd07516">
    <property type="entry name" value="HAD_Pase"/>
    <property type="match status" value="1"/>
</dbReference>
<protein>
    <submittedName>
        <fullName evidence="1">Cof-type HAD-IIB family hydrolase</fullName>
        <ecNumber evidence="1">3.1.3.-</ecNumber>
    </submittedName>
</protein>
<accession>A0ABW1WJJ6</accession>
<name>A0ABW1WJJ6_9BACL</name>
<dbReference type="EC" id="3.1.3.-" evidence="1"/>
<dbReference type="SFLD" id="SFLDS00003">
    <property type="entry name" value="Haloacid_Dehalogenase"/>
    <property type="match status" value="1"/>
</dbReference>
<gene>
    <name evidence="1" type="ORF">ACFP7A_12450</name>
</gene>
<dbReference type="RefSeq" id="WP_253077160.1">
    <property type="nucleotide sequence ID" value="NZ_JAMXWN010000016.1"/>
</dbReference>
<dbReference type="PROSITE" id="PS01229">
    <property type="entry name" value="COF_2"/>
    <property type="match status" value="1"/>
</dbReference>
<dbReference type="Gene3D" id="3.40.50.1000">
    <property type="entry name" value="HAD superfamily/HAD-like"/>
    <property type="match status" value="1"/>
</dbReference>
<sequence length="277" mass="30694">MSVKMIFSDIDGTLINSNHVLTTKTIQAIKACTKRNIPFILVSARMPRGIFPLQKQLGLTDPIVCYSGALIIHSKQTELTDAPLLNVSMGTDSVNTIYGQICNRFPNISFSAYSFDQWLVSNTDDPWIDQEYAIAGTPMTLYDFHDEHSAAEIPPIHKVLCMGDPVQIDHFHQSLSALDLQVVMVKSKPTYLEIMADHVSKASAMQLLLNNYNIRRDETLAFGDNYNDLDMLRFAGIGVAMENAPGIVKGAADFVTLSNDQDGIQAALDRFGLLHNE</sequence>
<dbReference type="NCBIfam" id="TIGR00099">
    <property type="entry name" value="Cof-subfamily"/>
    <property type="match status" value="1"/>
</dbReference>
<evidence type="ECO:0000313" key="1">
    <source>
        <dbReference type="EMBL" id="MFC6387409.1"/>
    </source>
</evidence>
<keyword evidence="2" id="KW-1185">Reference proteome</keyword>
<dbReference type="InterPro" id="IPR000150">
    <property type="entry name" value="Cof"/>
</dbReference>
<comment type="caution">
    <text evidence="1">The sequence shown here is derived from an EMBL/GenBank/DDBJ whole genome shotgun (WGS) entry which is preliminary data.</text>
</comment>
<keyword evidence="1" id="KW-0378">Hydrolase</keyword>
<dbReference type="EMBL" id="JBHSTQ010000014">
    <property type="protein sequence ID" value="MFC6387409.1"/>
    <property type="molecule type" value="Genomic_DNA"/>
</dbReference>